<dbReference type="Gene3D" id="2.30.42.10">
    <property type="match status" value="1"/>
</dbReference>
<keyword evidence="1" id="KW-0732">Signal</keyword>
<evidence type="ECO:0000256" key="1">
    <source>
        <dbReference type="SAM" id="SignalP"/>
    </source>
</evidence>
<feature type="signal peptide" evidence="1">
    <location>
        <begin position="1"/>
        <end position="22"/>
    </location>
</feature>
<gene>
    <name evidence="3" type="ORF">SAMN04488505_112137</name>
</gene>
<dbReference type="AlphaFoldDB" id="A0A1H8J0V0"/>
<dbReference type="Proteomes" id="UP000198984">
    <property type="component" value="Unassembled WGS sequence"/>
</dbReference>
<dbReference type="SUPFAM" id="SSF50156">
    <property type="entry name" value="PDZ domain-like"/>
    <property type="match status" value="1"/>
</dbReference>
<dbReference type="GO" id="GO:0030288">
    <property type="term" value="C:outer membrane-bounded periplasmic space"/>
    <property type="evidence" value="ECO:0007669"/>
    <property type="project" value="TreeGrafter"/>
</dbReference>
<dbReference type="InterPro" id="IPR005151">
    <property type="entry name" value="Tail-specific_protease"/>
</dbReference>
<dbReference type="InterPro" id="IPR036034">
    <property type="entry name" value="PDZ_sf"/>
</dbReference>
<dbReference type="OrthoDB" id="7168509at2"/>
<name>A0A1H8J0V0_9BACT</name>
<evidence type="ECO:0000313" key="3">
    <source>
        <dbReference type="EMBL" id="SEN73916.1"/>
    </source>
</evidence>
<dbReference type="CDD" id="cd07561">
    <property type="entry name" value="Peptidase_S41_CPP_like"/>
    <property type="match status" value="1"/>
</dbReference>
<dbReference type="RefSeq" id="WP_089920766.1">
    <property type="nucleotide sequence ID" value="NZ_FOBB01000012.1"/>
</dbReference>
<organism evidence="3 4">
    <name type="scientific">Chitinophaga rupis</name>
    <dbReference type="NCBI Taxonomy" id="573321"/>
    <lineage>
        <taxon>Bacteria</taxon>
        <taxon>Pseudomonadati</taxon>
        <taxon>Bacteroidota</taxon>
        <taxon>Chitinophagia</taxon>
        <taxon>Chitinophagales</taxon>
        <taxon>Chitinophagaceae</taxon>
        <taxon>Chitinophaga</taxon>
    </lineage>
</organism>
<keyword evidence="3" id="KW-0645">Protease</keyword>
<dbReference type="SUPFAM" id="SSF52096">
    <property type="entry name" value="ClpP/crotonase"/>
    <property type="match status" value="1"/>
</dbReference>
<dbReference type="InterPro" id="IPR029045">
    <property type="entry name" value="ClpP/crotonase-like_dom_sf"/>
</dbReference>
<feature type="domain" description="Tail specific protease" evidence="2">
    <location>
        <begin position="183"/>
        <end position="402"/>
    </location>
</feature>
<keyword evidence="3" id="KW-0378">Hydrolase</keyword>
<dbReference type="EMBL" id="FOBB01000012">
    <property type="protein sequence ID" value="SEN73916.1"/>
    <property type="molecule type" value="Genomic_DNA"/>
</dbReference>
<protein>
    <submittedName>
        <fullName evidence="3">C-terminal processing protease CtpA/Prc, contains a PDZ domain</fullName>
    </submittedName>
</protein>
<evidence type="ECO:0000313" key="4">
    <source>
        <dbReference type="Proteomes" id="UP000198984"/>
    </source>
</evidence>
<feature type="chain" id="PRO_5011548312" evidence="1">
    <location>
        <begin position="23"/>
        <end position="467"/>
    </location>
</feature>
<dbReference type="GO" id="GO:0006508">
    <property type="term" value="P:proteolysis"/>
    <property type="evidence" value="ECO:0007669"/>
    <property type="project" value="UniProtKB-KW"/>
</dbReference>
<dbReference type="Pfam" id="PF03572">
    <property type="entry name" value="Peptidase_S41"/>
    <property type="match status" value="1"/>
</dbReference>
<dbReference type="GO" id="GO:0007165">
    <property type="term" value="P:signal transduction"/>
    <property type="evidence" value="ECO:0007669"/>
    <property type="project" value="TreeGrafter"/>
</dbReference>
<dbReference type="Gene3D" id="3.30.750.170">
    <property type="match status" value="1"/>
</dbReference>
<accession>A0A1H8J0V0</accession>
<dbReference type="GO" id="GO:0008236">
    <property type="term" value="F:serine-type peptidase activity"/>
    <property type="evidence" value="ECO:0007669"/>
    <property type="project" value="InterPro"/>
</dbReference>
<dbReference type="SMART" id="SM00245">
    <property type="entry name" value="TSPc"/>
    <property type="match status" value="1"/>
</dbReference>
<dbReference type="PANTHER" id="PTHR32060">
    <property type="entry name" value="TAIL-SPECIFIC PROTEASE"/>
    <property type="match status" value="1"/>
</dbReference>
<dbReference type="Gene3D" id="3.90.226.10">
    <property type="entry name" value="2-enoyl-CoA Hydratase, Chain A, domain 1"/>
    <property type="match status" value="1"/>
</dbReference>
<dbReference type="GO" id="GO:0004175">
    <property type="term" value="F:endopeptidase activity"/>
    <property type="evidence" value="ECO:0007669"/>
    <property type="project" value="TreeGrafter"/>
</dbReference>
<dbReference type="STRING" id="573321.SAMN04488505_112137"/>
<evidence type="ECO:0000259" key="2">
    <source>
        <dbReference type="SMART" id="SM00245"/>
    </source>
</evidence>
<dbReference type="InterPro" id="IPR041613">
    <property type="entry name" value="Pept_S41_N"/>
</dbReference>
<dbReference type="Pfam" id="PF18294">
    <property type="entry name" value="Pept_S41_N"/>
    <property type="match status" value="1"/>
</dbReference>
<keyword evidence="4" id="KW-1185">Reference proteome</keyword>
<sequence>MPQHNLLSKLAVFAAAVLLVNACKKDPAPPPAPTGPVTQKETNSWILDSMRYFYLWSSSLPAKADTQPGAVAYFNSLKNKDDRFSFIYDPNDLSSYPKYMLYNFGIDFTVISFPNAPAGAVGVIKLVLEGSPAAMLGLRRGDYFTRINGTIVSSSNAATLSENLLQQSSGTFTLATVSGATVKEDTAVTLPAQSLGENPIYGQGIRIVNGRKVAYLFYNYFNDGYNTAVKGVFQDFKTGGANELILDLRYNPGGSVAAAAMLAALIAPGITGQSGFVKYSGNSNLGQRIVSFTSALSVPESGGPIAFSSLEPARLSLSRVFILCGSQTASAAELLINNLRPYMQVYLIGQQTFGKDKGAIIIQYLRTPKRIPWTLMPISYNLANSKGEGGYTNGLTPQYIVDELSKQPLSPVGDNTDPLIARAISILNGNGRQTAPAPQISPRVYFDTRQQQADRNVVRLPAALFRK</sequence>
<proteinExistence type="predicted"/>
<dbReference type="PANTHER" id="PTHR32060:SF30">
    <property type="entry name" value="CARBOXY-TERMINAL PROCESSING PROTEASE CTPA"/>
    <property type="match status" value="1"/>
</dbReference>
<reference evidence="3 4" key="1">
    <citation type="submission" date="2016-10" db="EMBL/GenBank/DDBJ databases">
        <authorList>
            <person name="de Groot N.N."/>
        </authorList>
    </citation>
    <scope>NUCLEOTIDE SEQUENCE [LARGE SCALE GENOMIC DNA]</scope>
    <source>
        <strain evidence="3 4">DSM 21039</strain>
    </source>
</reference>